<sequence>MEKLEEIYPMKSYLHFDKPIRYSKVQSNVENPEWVAQHAFLPFIKFKLEFCKIKGVVDRKPDIKSKEREIMYASHIDNYIYKYYSEKLNEKYNQFCAENEIDECVIAYRNNKNGCCNIDFAAEIINKIVEYGSAYILVGDFKSYFDEIDHAILKKNLRTVLKVDTLSKDWYQVYKTITHYGYYKKEIIDQYCQPKKGQRSYFNNIYEFRKFQKMYQTAKNIDKKGIPQGSAISAVLANVFAINLDIRLQHIAESYGGCYRRYSDDYILVLPKDSCSAKEVKEINAKIINLSKECHVTIQEEKTGMYAYENKEMRLLSSNRLKPLNYLGFIFDGKNVSMRGKSVFKFYRNAKKLIKKSKKIAKRKYMKILSSKNQKSYKGSNLIKYMPYKTQIYALYTDLGPIYHSRIEFEKRRGKSSFIDYAKRCQRIFDQKCPYTNNLMMNQIKNRKRIIESNLGYQLHVRI</sequence>
<keyword evidence="2" id="KW-0695">RNA-directed DNA polymerase</keyword>
<name>A0AAW9JVL8_9ENTE</name>
<dbReference type="SUPFAM" id="SSF56672">
    <property type="entry name" value="DNA/RNA polymerases"/>
    <property type="match status" value="1"/>
</dbReference>
<dbReference type="Proteomes" id="UP001290582">
    <property type="component" value="Unassembled WGS sequence"/>
</dbReference>
<comment type="caution">
    <text evidence="2">The sequence shown here is derived from an EMBL/GenBank/DDBJ whole genome shotgun (WGS) entry which is preliminary data.</text>
</comment>
<dbReference type="RefSeq" id="WP_171332042.1">
    <property type="nucleotide sequence ID" value="NZ_JAKYKT010000070.1"/>
</dbReference>
<keyword evidence="2" id="KW-0808">Transferase</keyword>
<dbReference type="InterPro" id="IPR051083">
    <property type="entry name" value="GrpII_Intron_Splice-Mob/Def"/>
</dbReference>
<evidence type="ECO:0000259" key="1">
    <source>
        <dbReference type="PROSITE" id="PS50878"/>
    </source>
</evidence>
<keyword evidence="2" id="KW-0548">Nucleotidyltransferase</keyword>
<dbReference type="PANTHER" id="PTHR34047:SF8">
    <property type="entry name" value="PROTEIN YKFC"/>
    <property type="match status" value="1"/>
</dbReference>
<dbReference type="InterPro" id="IPR043502">
    <property type="entry name" value="DNA/RNA_pol_sf"/>
</dbReference>
<dbReference type="AlphaFoldDB" id="A0AAW9JVL8"/>
<protein>
    <submittedName>
        <fullName evidence="2">Reverse transcriptase domain-containing protein</fullName>
    </submittedName>
</protein>
<dbReference type="InterPro" id="IPR000477">
    <property type="entry name" value="RT_dom"/>
</dbReference>
<gene>
    <name evidence="2" type="ORF">U1294_10145</name>
</gene>
<dbReference type="GO" id="GO:0003964">
    <property type="term" value="F:RNA-directed DNA polymerase activity"/>
    <property type="evidence" value="ECO:0007669"/>
    <property type="project" value="UniProtKB-KW"/>
</dbReference>
<feature type="domain" description="Reverse transcriptase" evidence="1">
    <location>
        <begin position="1"/>
        <end position="331"/>
    </location>
</feature>
<dbReference type="PANTHER" id="PTHR34047">
    <property type="entry name" value="NUCLEAR INTRON MATURASE 1, MITOCHONDRIAL-RELATED"/>
    <property type="match status" value="1"/>
</dbReference>
<evidence type="ECO:0000313" key="2">
    <source>
        <dbReference type="EMBL" id="MDZ5598580.1"/>
    </source>
</evidence>
<dbReference type="EMBL" id="JAXOGL010000019">
    <property type="protein sequence ID" value="MDZ5598580.1"/>
    <property type="molecule type" value="Genomic_DNA"/>
</dbReference>
<reference evidence="2" key="1">
    <citation type="submission" date="2023-12" db="EMBL/GenBank/DDBJ databases">
        <title>Molecular genomic analyses of Enterococcus cecorum from sepsis oubreaks in broilers.</title>
        <authorList>
            <person name="Rhoads D."/>
            <person name="Alrubaye A."/>
        </authorList>
    </citation>
    <scope>NUCLEOTIDE SEQUENCE</scope>
    <source>
        <strain evidence="2">1755</strain>
    </source>
</reference>
<dbReference type="PROSITE" id="PS50878">
    <property type="entry name" value="RT_POL"/>
    <property type="match status" value="1"/>
</dbReference>
<evidence type="ECO:0000313" key="3">
    <source>
        <dbReference type="Proteomes" id="UP001290582"/>
    </source>
</evidence>
<organism evidence="2 3">
    <name type="scientific">Enterococcus cecorum</name>
    <dbReference type="NCBI Taxonomy" id="44008"/>
    <lineage>
        <taxon>Bacteria</taxon>
        <taxon>Bacillati</taxon>
        <taxon>Bacillota</taxon>
        <taxon>Bacilli</taxon>
        <taxon>Lactobacillales</taxon>
        <taxon>Enterococcaceae</taxon>
        <taxon>Enterococcus</taxon>
    </lineage>
</organism>
<proteinExistence type="predicted"/>
<dbReference type="Pfam" id="PF00078">
    <property type="entry name" value="RVT_1"/>
    <property type="match status" value="1"/>
</dbReference>
<accession>A0AAW9JVL8</accession>